<gene>
    <name evidence="1" type="ORF">H6G68_12865</name>
</gene>
<evidence type="ECO:0000313" key="2">
    <source>
        <dbReference type="Proteomes" id="UP000660381"/>
    </source>
</evidence>
<evidence type="ECO:0000313" key="1">
    <source>
        <dbReference type="EMBL" id="MBD2692637.1"/>
    </source>
</evidence>
<dbReference type="RefSeq" id="WP_190907006.1">
    <property type="nucleotide sequence ID" value="NZ_JACJTQ010000017.1"/>
</dbReference>
<dbReference type="Proteomes" id="UP000660381">
    <property type="component" value="Unassembled WGS sequence"/>
</dbReference>
<sequence>MTEFYEVYMIDNRRAVPLQAYARLLNYSPGYLIALVKKLRQRRIYIGVKWRKYWYIFLPNISRIQSPNRSVELTELPSGQQIDVDANWEKVAEVEPDIAPVQKNENSNNRPPLILTVNQNRTLGIVVNTSSGLIPKMGTPLVGVQNQQYRATTEYSYGNYINYDPNKMSTFDPGTSGTLKSTQIPQAFFEVCRALDAAENTRNGANPGLPPRRNLSTTASFDTGTIAVAATIPIVTTIQADGTIQIAGSDYLGSTYSTFANGGGGLESTNIVAAFLETASLLSAAEKAVTPVENQPNNVQIQIDVEAGSVVVSANLPFTTVAASNGDVTIKAIDYL</sequence>
<comment type="caution">
    <text evidence="1">The sequence shown here is derived from an EMBL/GenBank/DDBJ whole genome shotgun (WGS) entry which is preliminary data.</text>
</comment>
<proteinExistence type="predicted"/>
<organism evidence="1 2">
    <name type="scientific">Anabaena catenula FACHB-362</name>
    <dbReference type="NCBI Taxonomy" id="2692877"/>
    <lineage>
        <taxon>Bacteria</taxon>
        <taxon>Bacillati</taxon>
        <taxon>Cyanobacteriota</taxon>
        <taxon>Cyanophyceae</taxon>
        <taxon>Nostocales</taxon>
        <taxon>Nostocaceae</taxon>
        <taxon>Anabaena</taxon>
    </lineage>
</organism>
<dbReference type="EMBL" id="JACJTQ010000017">
    <property type="protein sequence ID" value="MBD2692637.1"/>
    <property type="molecule type" value="Genomic_DNA"/>
</dbReference>
<reference evidence="1 2" key="1">
    <citation type="journal article" date="2020" name="ISME J.">
        <title>Comparative genomics reveals insights into cyanobacterial evolution and habitat adaptation.</title>
        <authorList>
            <person name="Chen M.Y."/>
            <person name="Teng W.K."/>
            <person name="Zhao L."/>
            <person name="Hu C.X."/>
            <person name="Zhou Y.K."/>
            <person name="Han B.P."/>
            <person name="Song L.R."/>
            <person name="Shu W.S."/>
        </authorList>
    </citation>
    <scope>NUCLEOTIDE SEQUENCE [LARGE SCALE GENOMIC DNA]</scope>
    <source>
        <strain evidence="1 2">FACHB-362</strain>
    </source>
</reference>
<name>A0ABR8J576_9NOST</name>
<protein>
    <submittedName>
        <fullName evidence="1">Uncharacterized protein</fullName>
    </submittedName>
</protein>
<accession>A0ABR8J576</accession>
<keyword evidence="2" id="KW-1185">Reference proteome</keyword>